<protein>
    <recommendedName>
        <fullName evidence="3">Pentapeptide repeat-containing protein</fullName>
    </recommendedName>
</protein>
<dbReference type="PANTHER" id="PTHR42999">
    <property type="entry name" value="ANTIBIOTIC RESISTANCE PROTEIN MCBG"/>
    <property type="match status" value="1"/>
</dbReference>
<evidence type="ECO:0000313" key="2">
    <source>
        <dbReference type="Proteomes" id="UP000233618"/>
    </source>
</evidence>
<proteinExistence type="predicted"/>
<dbReference type="InterPro" id="IPR001646">
    <property type="entry name" value="5peptide_repeat"/>
</dbReference>
<dbReference type="Proteomes" id="UP000233618">
    <property type="component" value="Unassembled WGS sequence"/>
</dbReference>
<dbReference type="Gene3D" id="2.160.20.80">
    <property type="entry name" value="E3 ubiquitin-protein ligase SopA"/>
    <property type="match status" value="1"/>
</dbReference>
<dbReference type="Pfam" id="PF13599">
    <property type="entry name" value="Pentapeptide_4"/>
    <property type="match status" value="2"/>
</dbReference>
<keyword evidence="2" id="KW-1185">Reference proteome</keyword>
<sequence length="190" mass="21743">MPKVYIEDQVFEKKNYSLEALPKGEYENCRFVNCSFANSDLSENIFLECEFEQCDLSLAKLNYTALRDVIFKTCKMVGLGFQDCNQLLLAVQFNDCQLKLASFYKLKLKATKFINCNLQEVDFTETDLTGSTMDNCDLSRAVFEYTSIEKADLRSSFNYLINPEINKIKKAKFSLQGVVGLLSQFDIEIG</sequence>
<dbReference type="SUPFAM" id="SSF141571">
    <property type="entry name" value="Pentapeptide repeat-like"/>
    <property type="match status" value="1"/>
</dbReference>
<dbReference type="RefSeq" id="WP_101311422.1">
    <property type="nucleotide sequence ID" value="NZ_MVDE01000043.1"/>
</dbReference>
<reference evidence="1 2" key="1">
    <citation type="journal article" date="2017" name="Front. Microbiol.">
        <title>Labilibaculum manganireducens gen. nov., sp. nov. and Labilibaculum filiforme sp. nov., Novel Bacteroidetes Isolated from Subsurface Sediments of the Baltic Sea.</title>
        <authorList>
            <person name="Vandieken V."/>
            <person name="Marshall I.P."/>
            <person name="Niemann H."/>
            <person name="Engelen B."/>
            <person name="Cypionka H."/>
        </authorList>
    </citation>
    <scope>NUCLEOTIDE SEQUENCE [LARGE SCALE GENOMIC DNA]</scope>
    <source>
        <strain evidence="1 2">59.10-2M</strain>
    </source>
</reference>
<dbReference type="AlphaFoldDB" id="A0A2N3HU82"/>
<name>A0A2N3HU82_9BACT</name>
<dbReference type="PANTHER" id="PTHR42999:SF1">
    <property type="entry name" value="PENTAPEPTIDE REPEAT-CONTAINING PROTEIN"/>
    <property type="match status" value="1"/>
</dbReference>
<comment type="caution">
    <text evidence="1">The sequence shown here is derived from an EMBL/GenBank/DDBJ whole genome shotgun (WGS) entry which is preliminary data.</text>
</comment>
<organism evidence="1 2">
    <name type="scientific">Labilibaculum manganireducens</name>
    <dbReference type="NCBI Taxonomy" id="1940525"/>
    <lineage>
        <taxon>Bacteria</taxon>
        <taxon>Pseudomonadati</taxon>
        <taxon>Bacteroidota</taxon>
        <taxon>Bacteroidia</taxon>
        <taxon>Marinilabiliales</taxon>
        <taxon>Marinifilaceae</taxon>
        <taxon>Labilibaculum</taxon>
    </lineage>
</organism>
<accession>A0A2N3HU82</accession>
<evidence type="ECO:0000313" key="1">
    <source>
        <dbReference type="EMBL" id="PKQ61624.1"/>
    </source>
</evidence>
<evidence type="ECO:0008006" key="3">
    <source>
        <dbReference type="Google" id="ProtNLM"/>
    </source>
</evidence>
<dbReference type="InterPro" id="IPR052949">
    <property type="entry name" value="PA_immunity-related"/>
</dbReference>
<dbReference type="EMBL" id="MVDE01000043">
    <property type="protein sequence ID" value="PKQ61624.1"/>
    <property type="molecule type" value="Genomic_DNA"/>
</dbReference>
<gene>
    <name evidence="1" type="ORF">BZG01_18950</name>
</gene>